<dbReference type="RefSeq" id="WP_394825267.1">
    <property type="nucleotide sequence ID" value="NZ_CP089984.1"/>
</dbReference>
<dbReference type="EMBL" id="CP089984">
    <property type="protein sequence ID" value="WXB15633.1"/>
    <property type="molecule type" value="Genomic_DNA"/>
</dbReference>
<dbReference type="Proteomes" id="UP001370348">
    <property type="component" value="Chromosome"/>
</dbReference>
<evidence type="ECO:0000313" key="2">
    <source>
        <dbReference type="Proteomes" id="UP001370348"/>
    </source>
</evidence>
<evidence type="ECO:0000313" key="1">
    <source>
        <dbReference type="EMBL" id="WXB15633.1"/>
    </source>
</evidence>
<organism evidence="1 2">
    <name type="scientific">Pendulispora albinea</name>
    <dbReference type="NCBI Taxonomy" id="2741071"/>
    <lineage>
        <taxon>Bacteria</taxon>
        <taxon>Pseudomonadati</taxon>
        <taxon>Myxococcota</taxon>
        <taxon>Myxococcia</taxon>
        <taxon>Myxococcales</taxon>
        <taxon>Sorangiineae</taxon>
        <taxon>Pendulisporaceae</taxon>
        <taxon>Pendulispora</taxon>
    </lineage>
</organism>
<gene>
    <name evidence="1" type="ORF">LZC94_48435</name>
</gene>
<accession>A0ABZ2LXL1</accession>
<protein>
    <recommendedName>
        <fullName evidence="3">C2H2-type domain-containing protein</fullName>
    </recommendedName>
</protein>
<keyword evidence="2" id="KW-1185">Reference proteome</keyword>
<sequence>MSKRPRAARRSLERSAAKLVAQKWKLASLENGGTPERAILVPSASVVETHARSLPCVACGATVRVEEHTAEEHGGARLRVARVVCVQCGSKRALYFQIALPN</sequence>
<evidence type="ECO:0008006" key="3">
    <source>
        <dbReference type="Google" id="ProtNLM"/>
    </source>
</evidence>
<reference evidence="1 2" key="1">
    <citation type="submission" date="2021-12" db="EMBL/GenBank/DDBJ databases">
        <title>Discovery of the Pendulisporaceae a myxobacterial family with distinct sporulation behavior and unique specialized metabolism.</title>
        <authorList>
            <person name="Garcia R."/>
            <person name="Popoff A."/>
            <person name="Bader C.D."/>
            <person name="Loehr J."/>
            <person name="Walesch S."/>
            <person name="Walt C."/>
            <person name="Boldt J."/>
            <person name="Bunk B."/>
            <person name="Haeckl F.J.F.P.J."/>
            <person name="Gunesch A.P."/>
            <person name="Birkelbach J."/>
            <person name="Nuebel U."/>
            <person name="Pietschmann T."/>
            <person name="Bach T."/>
            <person name="Mueller R."/>
        </authorList>
    </citation>
    <scope>NUCLEOTIDE SEQUENCE [LARGE SCALE GENOMIC DNA]</scope>
    <source>
        <strain evidence="1 2">MSr11954</strain>
    </source>
</reference>
<name>A0ABZ2LXL1_9BACT</name>
<proteinExistence type="predicted"/>